<dbReference type="Gene3D" id="3.40.605.10">
    <property type="entry name" value="Aldehyde Dehydrogenase, Chain A, domain 1"/>
    <property type="match status" value="1"/>
</dbReference>
<organism evidence="5 6">
    <name type="scientific">Komagataeibacter europaeus NBRC 3261</name>
    <dbReference type="NCBI Taxonomy" id="1234669"/>
    <lineage>
        <taxon>Bacteria</taxon>
        <taxon>Pseudomonadati</taxon>
        <taxon>Pseudomonadota</taxon>
        <taxon>Alphaproteobacteria</taxon>
        <taxon>Acetobacterales</taxon>
        <taxon>Acetobacteraceae</taxon>
        <taxon>Komagataeibacter</taxon>
    </lineage>
</organism>
<evidence type="ECO:0000256" key="2">
    <source>
        <dbReference type="ARBA" id="ARBA00022857"/>
    </source>
</evidence>
<evidence type="ECO:0000259" key="4">
    <source>
        <dbReference type="Pfam" id="PF00171"/>
    </source>
</evidence>
<evidence type="ECO:0000313" key="6">
    <source>
        <dbReference type="Proteomes" id="UP000032675"/>
    </source>
</evidence>
<dbReference type="GO" id="GO:0004777">
    <property type="term" value="F:succinate-semialdehyde dehydrogenase (NAD+) activity"/>
    <property type="evidence" value="ECO:0007669"/>
    <property type="project" value="TreeGrafter"/>
</dbReference>
<dbReference type="Proteomes" id="UP000032675">
    <property type="component" value="Unassembled WGS sequence"/>
</dbReference>
<name>A0A0D6Q2U3_KOMEU</name>
<dbReference type="FunFam" id="3.40.605.10:FF:000012">
    <property type="entry name" value="NAD-dependent succinate-semialdehyde dehydrogenase"/>
    <property type="match status" value="1"/>
</dbReference>
<keyword evidence="3" id="KW-0560">Oxidoreductase</keyword>
<keyword evidence="2" id="KW-0521">NADP</keyword>
<evidence type="ECO:0000256" key="3">
    <source>
        <dbReference type="ARBA" id="ARBA00023002"/>
    </source>
</evidence>
<dbReference type="InterPro" id="IPR015590">
    <property type="entry name" value="Aldehyde_DH_dom"/>
</dbReference>
<accession>A0A0D6Q2U3</accession>
<reference evidence="5 6" key="1">
    <citation type="submission" date="2012-11" db="EMBL/GenBank/DDBJ databases">
        <title>Whole genome sequence of Gluconacetobacter europaeus NBRC3261.</title>
        <authorList>
            <person name="Azuma Y."/>
            <person name="Higashiura N."/>
            <person name="Hirakawa H."/>
            <person name="Matsushita K."/>
        </authorList>
    </citation>
    <scope>NUCLEOTIDE SEQUENCE [LARGE SCALE GENOMIC DNA]</scope>
    <source>
        <strain evidence="5 6">NBRC 3261</strain>
    </source>
</reference>
<gene>
    <name evidence="5" type="ORF">Geu3261_0218_008</name>
</gene>
<protein>
    <submittedName>
        <fullName evidence="5">Aldehyde dehydrogenase</fullName>
    </submittedName>
</protein>
<dbReference type="CDD" id="cd07100">
    <property type="entry name" value="ALDH_SSADH1_GabD1"/>
    <property type="match status" value="1"/>
</dbReference>
<dbReference type="InterPro" id="IPR016163">
    <property type="entry name" value="Ald_DH_C"/>
</dbReference>
<dbReference type="PANTHER" id="PTHR43217:SF2">
    <property type="entry name" value="SUCCINATE-SEMIALDEHYDE DEHYDROGENASE [NADP(+)]"/>
    <property type="match status" value="1"/>
</dbReference>
<dbReference type="Gene3D" id="3.40.309.10">
    <property type="entry name" value="Aldehyde Dehydrogenase, Chain A, domain 2"/>
    <property type="match status" value="1"/>
</dbReference>
<dbReference type="SUPFAM" id="SSF53720">
    <property type="entry name" value="ALDH-like"/>
    <property type="match status" value="1"/>
</dbReference>
<dbReference type="InterPro" id="IPR047110">
    <property type="entry name" value="GABD/Sad-like"/>
</dbReference>
<dbReference type="AlphaFoldDB" id="A0A0D6Q2U3"/>
<dbReference type="RefSeq" id="WP_010510958.1">
    <property type="nucleotide sequence ID" value="NZ_BANI01000186.1"/>
</dbReference>
<evidence type="ECO:0000256" key="1">
    <source>
        <dbReference type="ARBA" id="ARBA00009986"/>
    </source>
</evidence>
<comment type="caution">
    <text evidence="5">The sequence shown here is derived from an EMBL/GenBank/DDBJ whole genome shotgun (WGS) entry which is preliminary data.</text>
</comment>
<proteinExistence type="inferred from homology"/>
<dbReference type="PANTHER" id="PTHR43217">
    <property type="entry name" value="SUCCINATE SEMIALDEHYDE DEHYDROGENASE [NAD(P)+] SAD"/>
    <property type="match status" value="1"/>
</dbReference>
<dbReference type="InterPro" id="IPR044148">
    <property type="entry name" value="ALDH_GabD1-like"/>
</dbReference>
<dbReference type="FunFam" id="3.40.309.10:FF:000009">
    <property type="entry name" value="Aldehyde dehydrogenase A"/>
    <property type="match status" value="1"/>
</dbReference>
<comment type="similarity">
    <text evidence="1">Belongs to the aldehyde dehydrogenase family.</text>
</comment>
<dbReference type="InterPro" id="IPR016161">
    <property type="entry name" value="Ald_DH/histidinol_DH"/>
</dbReference>
<evidence type="ECO:0000313" key="5">
    <source>
        <dbReference type="EMBL" id="GAN97623.1"/>
    </source>
</evidence>
<sequence length="469" mass="51178">MTHEAATKDIDDMTSPYRTINPATGKTEKVFDLHDDRTMLAKLSTAHEFWESDWRHRSLAQRKAIMLKAAEILRRDKEKHARLISIEMGKILPEAIGEIELSADILAYYAQKAETFLAPRELPVSQGHATVTSEPLGIIYCVEPWNFPYYQLARVAAPNLMAGNVVMVKHAPSVPQCAVAFEELFREAGAPEGAYTNLFITNDQSEKLIERPEVRGVALTGSERAGSAVASQAGRALKKSTMELGGSDAFIVLDDADLDKAVPMAIRGRMSNNGQVCTAAKRMIVHKSLVDEFTARLKVAVNEFQYGDPLEQGVTHGPMSSQAAMERAVSQVEKAVSHGAELVAGGKKIDREGFFMKAAILTGITKDNPIFYEEIFGPVAIVYSVGSDDEAIAMANDSPYGLGGSIQTSDVERGRRVAARIDTGMVFINNITGTAPDLPFGGIKNSGYGRELSEFGIEEFLNRKLVHTP</sequence>
<feature type="domain" description="Aldehyde dehydrogenase" evidence="4">
    <location>
        <begin position="16"/>
        <end position="466"/>
    </location>
</feature>
<dbReference type="Pfam" id="PF00171">
    <property type="entry name" value="Aldedh"/>
    <property type="match status" value="1"/>
</dbReference>
<dbReference type="GO" id="GO:0004030">
    <property type="term" value="F:aldehyde dehydrogenase [NAD(P)+] activity"/>
    <property type="evidence" value="ECO:0007669"/>
    <property type="project" value="InterPro"/>
</dbReference>
<dbReference type="EMBL" id="BANI01000186">
    <property type="protein sequence ID" value="GAN97623.1"/>
    <property type="molecule type" value="Genomic_DNA"/>
</dbReference>
<dbReference type="InterPro" id="IPR016162">
    <property type="entry name" value="Ald_DH_N"/>
</dbReference>